<reference evidence="1" key="2">
    <citation type="journal article" date="2024" name="Plant">
        <title>Genomic evolution and insights into agronomic trait innovations of Sesamum species.</title>
        <authorList>
            <person name="Miao H."/>
            <person name="Wang L."/>
            <person name="Qu L."/>
            <person name="Liu H."/>
            <person name="Sun Y."/>
            <person name="Le M."/>
            <person name="Wang Q."/>
            <person name="Wei S."/>
            <person name="Zheng Y."/>
            <person name="Lin W."/>
            <person name="Duan Y."/>
            <person name="Cao H."/>
            <person name="Xiong S."/>
            <person name="Wang X."/>
            <person name="Wei L."/>
            <person name="Li C."/>
            <person name="Ma Q."/>
            <person name="Ju M."/>
            <person name="Zhao R."/>
            <person name="Li G."/>
            <person name="Mu C."/>
            <person name="Tian Q."/>
            <person name="Mei H."/>
            <person name="Zhang T."/>
            <person name="Gao T."/>
            <person name="Zhang H."/>
        </authorList>
    </citation>
    <scope>NUCLEOTIDE SEQUENCE</scope>
    <source>
        <strain evidence="1">3651</strain>
    </source>
</reference>
<keyword evidence="2" id="KW-1185">Reference proteome</keyword>
<proteinExistence type="predicted"/>
<protein>
    <submittedName>
        <fullName evidence="1">Uncharacterized protein</fullName>
    </submittedName>
</protein>
<accession>A0AAE1Y3K3</accession>
<dbReference type="AlphaFoldDB" id="A0AAE1Y3K3"/>
<dbReference type="EMBL" id="JACGWO010000007">
    <property type="protein sequence ID" value="KAK4423100.1"/>
    <property type="molecule type" value="Genomic_DNA"/>
</dbReference>
<organism evidence="1 2">
    <name type="scientific">Sesamum alatum</name>
    <dbReference type="NCBI Taxonomy" id="300844"/>
    <lineage>
        <taxon>Eukaryota</taxon>
        <taxon>Viridiplantae</taxon>
        <taxon>Streptophyta</taxon>
        <taxon>Embryophyta</taxon>
        <taxon>Tracheophyta</taxon>
        <taxon>Spermatophyta</taxon>
        <taxon>Magnoliopsida</taxon>
        <taxon>eudicotyledons</taxon>
        <taxon>Gunneridae</taxon>
        <taxon>Pentapetalae</taxon>
        <taxon>asterids</taxon>
        <taxon>lamiids</taxon>
        <taxon>Lamiales</taxon>
        <taxon>Pedaliaceae</taxon>
        <taxon>Sesamum</taxon>
    </lineage>
</organism>
<comment type="caution">
    <text evidence="1">The sequence shown here is derived from an EMBL/GenBank/DDBJ whole genome shotgun (WGS) entry which is preliminary data.</text>
</comment>
<reference evidence="1" key="1">
    <citation type="submission" date="2020-06" db="EMBL/GenBank/DDBJ databases">
        <authorList>
            <person name="Li T."/>
            <person name="Hu X."/>
            <person name="Zhang T."/>
            <person name="Song X."/>
            <person name="Zhang H."/>
            <person name="Dai N."/>
            <person name="Sheng W."/>
            <person name="Hou X."/>
            <person name="Wei L."/>
        </authorList>
    </citation>
    <scope>NUCLEOTIDE SEQUENCE</scope>
    <source>
        <strain evidence="1">3651</strain>
        <tissue evidence="1">Leaf</tissue>
    </source>
</reference>
<feature type="non-terminal residue" evidence="1">
    <location>
        <position position="112"/>
    </location>
</feature>
<evidence type="ECO:0000313" key="2">
    <source>
        <dbReference type="Proteomes" id="UP001293254"/>
    </source>
</evidence>
<dbReference type="Proteomes" id="UP001293254">
    <property type="component" value="Unassembled WGS sequence"/>
</dbReference>
<sequence length="112" mass="12926">MAKFIGNQLGHFREVEFDTGGQLWGSSIWIRVGLDFNKLLHRVLKLLMAMGTKSLISFTYELYRFSTIGVDAWDTLSSYASVNWILDSMKNWTPSHLAHGFVYHHLRSCDLE</sequence>
<gene>
    <name evidence="1" type="ORF">Salat_1892600</name>
</gene>
<name>A0AAE1Y3K3_9LAMI</name>
<evidence type="ECO:0000313" key="1">
    <source>
        <dbReference type="EMBL" id="KAK4423100.1"/>
    </source>
</evidence>